<keyword evidence="1" id="KW-0812">Transmembrane</keyword>
<protein>
    <submittedName>
        <fullName evidence="2">Uncharacterized protein</fullName>
    </submittedName>
</protein>
<accession>A0A4Q0SW51</accession>
<evidence type="ECO:0000313" key="2">
    <source>
        <dbReference type="EMBL" id="RXH55293.1"/>
    </source>
</evidence>
<reference evidence="2 3" key="1">
    <citation type="submission" date="2018-11" db="EMBL/GenBank/DDBJ databases">
        <authorList>
            <person name="Mardanov A.V."/>
            <person name="Ravin N.V."/>
            <person name="Dedysh S.N."/>
        </authorList>
    </citation>
    <scope>NUCLEOTIDE SEQUENCE [LARGE SCALE GENOMIC DNA]</scope>
    <source>
        <strain evidence="2 3">AF10</strain>
    </source>
</reference>
<comment type="caution">
    <text evidence="2">The sequence shown here is derived from an EMBL/GenBank/DDBJ whole genome shotgun (WGS) entry which is preliminary data.</text>
</comment>
<sequence>MLTGVGTFDLSAGCKTAPTMLLVLGFWFRTACEMLFGLRFGMLKARL</sequence>
<dbReference type="Proteomes" id="UP000289437">
    <property type="component" value="Unassembled WGS sequence"/>
</dbReference>
<name>A0A4Q0SW51_9BACT</name>
<keyword evidence="1" id="KW-0472">Membrane</keyword>
<proteinExistence type="predicted"/>
<evidence type="ECO:0000256" key="1">
    <source>
        <dbReference type="SAM" id="Phobius"/>
    </source>
</evidence>
<feature type="transmembrane region" description="Helical" evidence="1">
    <location>
        <begin position="20"/>
        <end position="38"/>
    </location>
</feature>
<reference evidence="3" key="2">
    <citation type="submission" date="2019-02" db="EMBL/GenBank/DDBJ databases">
        <title>Granulicella sibirica sp. nov., a psychrotolerant acidobacterium isolated from an organic soil layer in forested tundra, West Siberia.</title>
        <authorList>
            <person name="Oshkin I.Y."/>
            <person name="Kulichevskaya I.S."/>
            <person name="Rijpstra W.I.C."/>
            <person name="Sinninghe Damste J.S."/>
            <person name="Rakitin A.L."/>
            <person name="Ravin N.V."/>
            <person name="Dedysh S.N."/>
        </authorList>
    </citation>
    <scope>NUCLEOTIDE SEQUENCE [LARGE SCALE GENOMIC DNA]</scope>
    <source>
        <strain evidence="3">AF10</strain>
    </source>
</reference>
<keyword evidence="1" id="KW-1133">Transmembrane helix</keyword>
<dbReference type="AlphaFoldDB" id="A0A4Q0SW51"/>
<evidence type="ECO:0000313" key="3">
    <source>
        <dbReference type="Proteomes" id="UP000289437"/>
    </source>
</evidence>
<dbReference type="EMBL" id="RDSM01000003">
    <property type="protein sequence ID" value="RXH55293.1"/>
    <property type="molecule type" value="Genomic_DNA"/>
</dbReference>
<gene>
    <name evidence="2" type="ORF">GRAN_4397</name>
</gene>
<keyword evidence="3" id="KW-1185">Reference proteome</keyword>
<organism evidence="2 3">
    <name type="scientific">Granulicella sibirica</name>
    <dbReference type="NCBI Taxonomy" id="2479048"/>
    <lineage>
        <taxon>Bacteria</taxon>
        <taxon>Pseudomonadati</taxon>
        <taxon>Acidobacteriota</taxon>
        <taxon>Terriglobia</taxon>
        <taxon>Terriglobales</taxon>
        <taxon>Acidobacteriaceae</taxon>
        <taxon>Granulicella</taxon>
    </lineage>
</organism>